<evidence type="ECO:0000313" key="8">
    <source>
        <dbReference type="Proteomes" id="UP000306102"/>
    </source>
</evidence>
<evidence type="ECO:0000256" key="1">
    <source>
        <dbReference type="ARBA" id="ARBA00004141"/>
    </source>
</evidence>
<feature type="transmembrane region" description="Helical" evidence="5">
    <location>
        <begin position="69"/>
        <end position="91"/>
    </location>
</feature>
<organism evidence="7 8">
    <name type="scientific">Camellia sinensis var. sinensis</name>
    <name type="common">China tea</name>
    <dbReference type="NCBI Taxonomy" id="542762"/>
    <lineage>
        <taxon>Eukaryota</taxon>
        <taxon>Viridiplantae</taxon>
        <taxon>Streptophyta</taxon>
        <taxon>Embryophyta</taxon>
        <taxon>Tracheophyta</taxon>
        <taxon>Spermatophyta</taxon>
        <taxon>Magnoliopsida</taxon>
        <taxon>eudicotyledons</taxon>
        <taxon>Gunneridae</taxon>
        <taxon>Pentapetalae</taxon>
        <taxon>asterids</taxon>
        <taxon>Ericales</taxon>
        <taxon>Theaceae</taxon>
        <taxon>Camellia</taxon>
    </lineage>
</organism>
<evidence type="ECO:0000259" key="6">
    <source>
        <dbReference type="Pfam" id="PF24763"/>
    </source>
</evidence>
<feature type="transmembrane region" description="Helical" evidence="5">
    <location>
        <begin position="355"/>
        <end position="374"/>
    </location>
</feature>
<dbReference type="Proteomes" id="UP000306102">
    <property type="component" value="Unassembled WGS sequence"/>
</dbReference>
<evidence type="ECO:0000256" key="5">
    <source>
        <dbReference type="SAM" id="Phobius"/>
    </source>
</evidence>
<proteinExistence type="predicted"/>
<gene>
    <name evidence="7" type="ORF">TEA_016825</name>
</gene>
<dbReference type="EMBL" id="SDRB02006071">
    <property type="protein sequence ID" value="THG13143.1"/>
    <property type="molecule type" value="Genomic_DNA"/>
</dbReference>
<name>A0A4S4EAG8_CAMSN</name>
<accession>A0A4S4EAG8</accession>
<dbReference type="GO" id="GO:0016020">
    <property type="term" value="C:membrane"/>
    <property type="evidence" value="ECO:0007669"/>
    <property type="project" value="UniProtKB-SubCell"/>
</dbReference>
<dbReference type="PANTHER" id="PTHR34118">
    <property type="entry name" value="NF-KAPPA-B INHIBITOR-LIKE PROTEIN-RELATED"/>
    <property type="match status" value="1"/>
</dbReference>
<evidence type="ECO:0000256" key="2">
    <source>
        <dbReference type="ARBA" id="ARBA00022692"/>
    </source>
</evidence>
<keyword evidence="3 5" id="KW-1133">Transmembrane helix</keyword>
<keyword evidence="2 5" id="KW-0812">Transmembrane</keyword>
<dbReference type="PANTHER" id="PTHR34118:SF1">
    <property type="entry name" value="NF-KAPPA-B INHIBITOR-LIKE PROTEIN"/>
    <property type="match status" value="1"/>
</dbReference>
<dbReference type="Pfam" id="PF24763">
    <property type="entry name" value="CGL160_C"/>
    <property type="match status" value="1"/>
</dbReference>
<dbReference type="InterPro" id="IPR056309">
    <property type="entry name" value="CGL160/ATPI_dom"/>
</dbReference>
<evidence type="ECO:0000313" key="7">
    <source>
        <dbReference type="EMBL" id="THG13143.1"/>
    </source>
</evidence>
<feature type="domain" description="CGL160/ATPI" evidence="6">
    <location>
        <begin position="347"/>
        <end position="407"/>
    </location>
</feature>
<keyword evidence="8" id="KW-1185">Reference proteome</keyword>
<dbReference type="AlphaFoldDB" id="A0A4S4EAG8"/>
<evidence type="ECO:0000256" key="3">
    <source>
        <dbReference type="ARBA" id="ARBA00022989"/>
    </source>
</evidence>
<evidence type="ECO:0000256" key="4">
    <source>
        <dbReference type="ARBA" id="ARBA00023136"/>
    </source>
</evidence>
<sequence>MRENPKLLYCKLPKYKKSTWPLRLLESAIGAEAEAEAEADSRSVMYSLGFLAEYSSGGFRSILSDGLKAWWVFTLWVLVFLEALMGGFGGLFSGMKRFGGSGASTMVFSFGHGIRFRVVALTRGGSILSGGLKAWWVFTLWVLVFLEALMGGFGGLFSGMKRFGGSGASTMVFSFGHGIRFRVVALTRGGLVQELHSSTSLREGFRSRVVLDGEARRGCRCCKATAMEGVVWVSEKRRVKQEEESAWCKKCRCSEVKQKRFGHGWLLTAMEPECPASMEVIRLDDAEDNITQQSKETLGDEDEGGFLKLTRTREWIAGDNSAPVNKKMIAKQLQNDSEKRKIMNLLSYEALKREMMLLTVGIGIVCSGYCLVTLSVQAAVSYAAGVLFSCLYLQLLYKQVDNLSRETVPQIFRQKKSKEVSGPLVMRPNHGDEYTVLELNPMEWTFDNCPKILVPVADGTEEMEDETPVDEEAMVEIQRERWRDHGLAQ</sequence>
<keyword evidence="4 5" id="KW-0472">Membrane</keyword>
<comment type="caution">
    <text evidence="7">The sequence shown here is derived from an EMBL/GenBank/DDBJ whole genome shotgun (WGS) entry which is preliminary data.</text>
</comment>
<comment type="subcellular location">
    <subcellularLocation>
        <location evidence="1">Membrane</location>
        <topology evidence="1">Multi-pass membrane protein</topology>
    </subcellularLocation>
</comment>
<feature type="transmembrane region" description="Helical" evidence="5">
    <location>
        <begin position="134"/>
        <end position="157"/>
    </location>
</feature>
<reference evidence="7 8" key="1">
    <citation type="journal article" date="2018" name="Proc. Natl. Acad. Sci. U.S.A.">
        <title>Draft genome sequence of Camellia sinensis var. sinensis provides insights into the evolution of the tea genome and tea quality.</title>
        <authorList>
            <person name="Wei C."/>
            <person name="Yang H."/>
            <person name="Wang S."/>
            <person name="Zhao J."/>
            <person name="Liu C."/>
            <person name="Gao L."/>
            <person name="Xia E."/>
            <person name="Lu Y."/>
            <person name="Tai Y."/>
            <person name="She G."/>
            <person name="Sun J."/>
            <person name="Cao H."/>
            <person name="Tong W."/>
            <person name="Gao Q."/>
            <person name="Li Y."/>
            <person name="Deng W."/>
            <person name="Jiang X."/>
            <person name="Wang W."/>
            <person name="Chen Q."/>
            <person name="Zhang S."/>
            <person name="Li H."/>
            <person name="Wu J."/>
            <person name="Wang P."/>
            <person name="Li P."/>
            <person name="Shi C."/>
            <person name="Zheng F."/>
            <person name="Jian J."/>
            <person name="Huang B."/>
            <person name="Shan D."/>
            <person name="Shi M."/>
            <person name="Fang C."/>
            <person name="Yue Y."/>
            <person name="Li F."/>
            <person name="Li D."/>
            <person name="Wei S."/>
            <person name="Han B."/>
            <person name="Jiang C."/>
            <person name="Yin Y."/>
            <person name="Xia T."/>
            <person name="Zhang Z."/>
            <person name="Bennetzen J.L."/>
            <person name="Zhao S."/>
            <person name="Wan X."/>
        </authorList>
    </citation>
    <scope>NUCLEOTIDE SEQUENCE [LARGE SCALE GENOMIC DNA]</scope>
    <source>
        <strain evidence="8">cv. Shuchazao</strain>
        <tissue evidence="7">Leaf</tissue>
    </source>
</reference>
<protein>
    <recommendedName>
        <fullName evidence="6">CGL160/ATPI domain-containing protein</fullName>
    </recommendedName>
</protein>
<feature type="transmembrane region" description="Helical" evidence="5">
    <location>
        <begin position="98"/>
        <end position="114"/>
    </location>
</feature>